<gene>
    <name evidence="1" type="ORF">SOPHRITA_42</name>
</gene>
<evidence type="ECO:0000313" key="2">
    <source>
        <dbReference type="Proteomes" id="UP000827460"/>
    </source>
</evidence>
<sequence length="64" mass="7909">MKVKYINDCHDKEFTLNKEYECQDTYNGLLIIDDLGQEHVIAKTDNKYDRYEEDDFFRFRFKFV</sequence>
<protein>
    <submittedName>
        <fullName evidence="1">Uncharacterized protein</fullName>
    </submittedName>
</protein>
<dbReference type="EMBL" id="OK499991">
    <property type="protein sequence ID" value="UGO50633.1"/>
    <property type="molecule type" value="Genomic_DNA"/>
</dbReference>
<proteinExistence type="predicted"/>
<dbReference type="Proteomes" id="UP000827460">
    <property type="component" value="Segment"/>
</dbReference>
<name>A0AAE8YTT6_9CAUD</name>
<accession>A0AAE8YTT6</accession>
<reference evidence="1" key="1">
    <citation type="submission" date="2021-10" db="EMBL/GenBank/DDBJ databases">
        <authorList>
            <person name="Lavering E.D."/>
            <person name="James R."/>
            <person name="Fairholm J.D."/>
            <person name="Ogilvie B.H."/>
            <person name="Thurgood T.L."/>
            <person name="Robison R.A."/>
            <person name="Grose J.H."/>
        </authorList>
    </citation>
    <scope>NUCLEOTIDE SEQUENCE</scope>
</reference>
<evidence type="ECO:0000313" key="1">
    <source>
        <dbReference type="EMBL" id="UGO50633.1"/>
    </source>
</evidence>
<keyword evidence="2" id="KW-1185">Reference proteome</keyword>
<organism evidence="1 2">
    <name type="scientific">Bacillus phage vB_BanS_Sophrita</name>
    <dbReference type="NCBI Taxonomy" id="2894790"/>
    <lineage>
        <taxon>Viruses</taxon>
        <taxon>Duplodnaviria</taxon>
        <taxon>Heunggongvirae</taxon>
        <taxon>Uroviricota</taxon>
        <taxon>Caudoviricetes</taxon>
        <taxon>Joanripponvirinae</taxon>
        <taxon>Sophritavirus</taxon>
        <taxon>Sophritavirus sophrita</taxon>
    </lineage>
</organism>